<dbReference type="InterPro" id="IPR034151">
    <property type="entry name" value="TOPRIM_DnaG_bac"/>
</dbReference>
<keyword evidence="7" id="KW-0479">Metal-binding</keyword>
<accession>A0A1W1BK00</accession>
<protein>
    <submittedName>
        <fullName evidence="14">DNA primase</fullName>
        <ecNumber evidence="14">2.7.7.-</ecNumber>
    </submittedName>
</protein>
<keyword evidence="10" id="KW-0460">Magnesium</keyword>
<evidence type="ECO:0000256" key="1">
    <source>
        <dbReference type="ARBA" id="ARBA00001947"/>
    </source>
</evidence>
<keyword evidence="4 14" id="KW-0808">Transferase</keyword>
<keyword evidence="5 14" id="KW-0548">Nucleotidyltransferase</keyword>
<dbReference type="Pfam" id="PF08275">
    <property type="entry name" value="DNAG_N"/>
    <property type="match status" value="1"/>
</dbReference>
<dbReference type="Pfam" id="PF16730">
    <property type="entry name" value="DnaGprimase_HBD"/>
    <property type="match status" value="1"/>
</dbReference>
<keyword evidence="6" id="KW-0235">DNA replication</keyword>
<evidence type="ECO:0000256" key="6">
    <source>
        <dbReference type="ARBA" id="ARBA00022705"/>
    </source>
</evidence>
<dbReference type="GO" id="GO:1990077">
    <property type="term" value="C:primosome complex"/>
    <property type="evidence" value="ECO:0007669"/>
    <property type="project" value="UniProtKB-KW"/>
</dbReference>
<evidence type="ECO:0000256" key="12">
    <source>
        <dbReference type="ARBA" id="ARBA00023163"/>
    </source>
</evidence>
<keyword evidence="11" id="KW-0238">DNA-binding</keyword>
<dbReference type="InterPro" id="IPR036977">
    <property type="entry name" value="DNA_primase_Znf_CHC2"/>
</dbReference>
<dbReference type="InterPro" id="IPR006295">
    <property type="entry name" value="DNA_primase_DnaG"/>
</dbReference>
<name>A0A1W1BK00_9ZZZZ</name>
<proteinExistence type="inferred from homology"/>
<dbReference type="Gene3D" id="3.40.1360.10">
    <property type="match status" value="1"/>
</dbReference>
<dbReference type="EC" id="2.7.7.-" evidence="14"/>
<keyword evidence="9" id="KW-0862">Zinc</keyword>
<dbReference type="SUPFAM" id="SSF57783">
    <property type="entry name" value="Zinc beta-ribbon"/>
    <property type="match status" value="1"/>
</dbReference>
<comment type="cofactor">
    <cofactor evidence="1">
        <name>Zn(2+)</name>
        <dbReference type="ChEBI" id="CHEBI:29105"/>
    </cofactor>
</comment>
<dbReference type="NCBIfam" id="TIGR01391">
    <property type="entry name" value="dnaG"/>
    <property type="match status" value="1"/>
</dbReference>
<dbReference type="GO" id="GO:0003899">
    <property type="term" value="F:DNA-directed RNA polymerase activity"/>
    <property type="evidence" value="ECO:0007669"/>
    <property type="project" value="InterPro"/>
</dbReference>
<dbReference type="InterPro" id="IPR030846">
    <property type="entry name" value="DnaG_bac"/>
</dbReference>
<keyword evidence="8" id="KW-0863">Zinc-finger</keyword>
<dbReference type="HAMAP" id="MF_00974">
    <property type="entry name" value="DNA_primase_DnaG"/>
    <property type="match status" value="1"/>
</dbReference>
<reference evidence="14" key="1">
    <citation type="submission" date="2016-10" db="EMBL/GenBank/DDBJ databases">
        <authorList>
            <person name="de Groot N.N."/>
        </authorList>
    </citation>
    <scope>NUCLEOTIDE SEQUENCE</scope>
</reference>
<dbReference type="GO" id="GO:0003677">
    <property type="term" value="F:DNA binding"/>
    <property type="evidence" value="ECO:0007669"/>
    <property type="project" value="UniProtKB-KW"/>
</dbReference>
<dbReference type="PANTHER" id="PTHR30313:SF2">
    <property type="entry name" value="DNA PRIMASE"/>
    <property type="match status" value="1"/>
</dbReference>
<organism evidence="14">
    <name type="scientific">hydrothermal vent metagenome</name>
    <dbReference type="NCBI Taxonomy" id="652676"/>
    <lineage>
        <taxon>unclassified sequences</taxon>
        <taxon>metagenomes</taxon>
        <taxon>ecological metagenomes</taxon>
    </lineage>
</organism>
<evidence type="ECO:0000256" key="9">
    <source>
        <dbReference type="ARBA" id="ARBA00022833"/>
    </source>
</evidence>
<dbReference type="InterPro" id="IPR050219">
    <property type="entry name" value="DnaG_primase"/>
</dbReference>
<dbReference type="Gene3D" id="1.10.860.10">
    <property type="entry name" value="DNAb Helicase, Chain A"/>
    <property type="match status" value="1"/>
</dbReference>
<dbReference type="SMART" id="SM00400">
    <property type="entry name" value="ZnF_CHCC"/>
    <property type="match status" value="1"/>
</dbReference>
<gene>
    <name evidence="14" type="ORF">MNB_SM-4-401</name>
</gene>
<keyword evidence="12" id="KW-0804">Transcription</keyword>
<evidence type="ECO:0000256" key="5">
    <source>
        <dbReference type="ARBA" id="ARBA00022695"/>
    </source>
</evidence>
<evidence type="ECO:0000313" key="14">
    <source>
        <dbReference type="EMBL" id="SFV53829.1"/>
    </source>
</evidence>
<evidence type="ECO:0000256" key="10">
    <source>
        <dbReference type="ARBA" id="ARBA00022842"/>
    </source>
</evidence>
<evidence type="ECO:0000256" key="7">
    <source>
        <dbReference type="ARBA" id="ARBA00022723"/>
    </source>
</evidence>
<dbReference type="GO" id="GO:0000428">
    <property type="term" value="C:DNA-directed RNA polymerase complex"/>
    <property type="evidence" value="ECO:0007669"/>
    <property type="project" value="UniProtKB-KW"/>
</dbReference>
<keyword evidence="3" id="KW-0639">Primosome</keyword>
<evidence type="ECO:0000256" key="2">
    <source>
        <dbReference type="ARBA" id="ARBA00022478"/>
    </source>
</evidence>
<evidence type="ECO:0000256" key="3">
    <source>
        <dbReference type="ARBA" id="ARBA00022515"/>
    </source>
</evidence>
<dbReference type="PANTHER" id="PTHR30313">
    <property type="entry name" value="DNA PRIMASE"/>
    <property type="match status" value="1"/>
</dbReference>
<dbReference type="GO" id="GO:0005737">
    <property type="term" value="C:cytoplasm"/>
    <property type="evidence" value="ECO:0007669"/>
    <property type="project" value="TreeGrafter"/>
</dbReference>
<evidence type="ECO:0000259" key="13">
    <source>
        <dbReference type="PROSITE" id="PS50880"/>
    </source>
</evidence>
<evidence type="ECO:0000256" key="8">
    <source>
        <dbReference type="ARBA" id="ARBA00022771"/>
    </source>
</evidence>
<dbReference type="PIRSF" id="PIRSF002811">
    <property type="entry name" value="DnaG"/>
    <property type="match status" value="1"/>
</dbReference>
<dbReference type="InterPro" id="IPR006171">
    <property type="entry name" value="TOPRIM_dom"/>
</dbReference>
<dbReference type="CDD" id="cd03364">
    <property type="entry name" value="TOPRIM_DnaG_primases"/>
    <property type="match status" value="1"/>
</dbReference>
<dbReference type="AlphaFoldDB" id="A0A1W1BK00"/>
<evidence type="ECO:0000256" key="4">
    <source>
        <dbReference type="ARBA" id="ARBA00022679"/>
    </source>
</evidence>
<dbReference type="InterPro" id="IPR002694">
    <property type="entry name" value="Znf_CHC2"/>
</dbReference>
<dbReference type="Gene3D" id="3.90.580.10">
    <property type="entry name" value="Zinc finger, CHC2-type domain"/>
    <property type="match status" value="1"/>
</dbReference>
<sequence length="555" mass="62107">MIAQDSIEALKSRLDIVDVVGNYVELKKAGGNFKAPCPFHDEKSPSFVVSPQKQIYHCFGCGAGGDSVKFVMEYEKLNYPEALEKLAENYNFTLTHTDNKHNKPRSQVMDRLNEWYQTLLTTHKTANAYVQERGIYESSVEKFGIGYAPDSNGTLNYIRAQQFAIKEAIDMGVVGYEPSRNQTYARFIERVTFPIHSANGSIVGFGGRTITGHQAKYVNSPETPYFNKSRLLYAYHLAKQALYKKQEIIITEGYLDVIMLHQAGFDNAVATLGTALTVEHLPLLRKGTPRVVMAYDGDKAGRAAALKASKLLSASGFNGGVVVFEGGLDPADMVKDGRVEELANMFRDPKPFIEFVLDGILSLYDLRNPKEKESCMGEGISYLKTLSPLLQEEYKTYLASRLGGMGISPSLVKLNTGNQQNTNTPLIQKNSHKDFWELTLIKTVIEKPELINQILDVLDPSLLQFHSREFSLALAGKTDAPELMSIIVDESIVVLQDEEALNAELITFLSRYYARELRKVNLAQNISFEEKAFYIRKFRGKIAQLKQGVLVAFNS</sequence>
<dbReference type="Pfam" id="PF13662">
    <property type="entry name" value="Toprim_4"/>
    <property type="match status" value="1"/>
</dbReference>
<dbReference type="PROSITE" id="PS50880">
    <property type="entry name" value="TOPRIM"/>
    <property type="match status" value="1"/>
</dbReference>
<dbReference type="EMBL" id="FPHF01000026">
    <property type="protein sequence ID" value="SFV53829.1"/>
    <property type="molecule type" value="Genomic_DNA"/>
</dbReference>
<dbReference type="GO" id="GO:0008270">
    <property type="term" value="F:zinc ion binding"/>
    <property type="evidence" value="ECO:0007669"/>
    <property type="project" value="UniProtKB-KW"/>
</dbReference>
<dbReference type="GO" id="GO:0006269">
    <property type="term" value="P:DNA replication, synthesis of primer"/>
    <property type="evidence" value="ECO:0007669"/>
    <property type="project" value="UniProtKB-KW"/>
</dbReference>
<keyword evidence="2" id="KW-0240">DNA-directed RNA polymerase</keyword>
<dbReference type="InterPro" id="IPR013264">
    <property type="entry name" value="DNAG_N"/>
</dbReference>
<dbReference type="InterPro" id="IPR037068">
    <property type="entry name" value="DNA_primase_core_N_sf"/>
</dbReference>
<feature type="domain" description="Toprim" evidence="13">
    <location>
        <begin position="246"/>
        <end position="327"/>
    </location>
</feature>
<dbReference type="SMART" id="SM00493">
    <property type="entry name" value="TOPRIM"/>
    <property type="match status" value="1"/>
</dbReference>
<evidence type="ECO:0000256" key="11">
    <source>
        <dbReference type="ARBA" id="ARBA00023125"/>
    </source>
</evidence>
<dbReference type="InterPro" id="IPR016136">
    <property type="entry name" value="DNA_helicase_N/primase_C"/>
</dbReference>
<dbReference type="InterPro" id="IPR031988">
    <property type="entry name" value="DnaG_HBD"/>
</dbReference>
<dbReference type="SUPFAM" id="SSF56731">
    <property type="entry name" value="DNA primase core"/>
    <property type="match status" value="1"/>
</dbReference>
<dbReference type="FunFam" id="3.90.580.10:FF:000001">
    <property type="entry name" value="DNA primase"/>
    <property type="match status" value="1"/>
</dbReference>
<dbReference type="Gene3D" id="3.90.980.10">
    <property type="entry name" value="DNA primase, catalytic core, N-terminal domain"/>
    <property type="match status" value="1"/>
</dbReference>
<dbReference type="Pfam" id="PF01807">
    <property type="entry name" value="Zn_ribbon_DnaG"/>
    <property type="match status" value="1"/>
</dbReference>